<dbReference type="OrthoDB" id="7163760at2"/>
<dbReference type="Pfam" id="PF13673">
    <property type="entry name" value="Acetyltransf_10"/>
    <property type="match status" value="1"/>
</dbReference>
<accession>A0A0C1QJK7</accession>
<gene>
    <name evidence="2" type="ORF">NF27_DJ00010</name>
</gene>
<evidence type="ECO:0000313" key="3">
    <source>
        <dbReference type="Proteomes" id="UP000031258"/>
    </source>
</evidence>
<dbReference type="STRING" id="86105.NF27_DJ00010"/>
<dbReference type="CDD" id="cd04301">
    <property type="entry name" value="NAT_SF"/>
    <property type="match status" value="1"/>
</dbReference>
<dbReference type="AlphaFoldDB" id="A0A0C1QJK7"/>
<evidence type="ECO:0000313" key="2">
    <source>
        <dbReference type="EMBL" id="KIE05704.1"/>
    </source>
</evidence>
<dbReference type="Proteomes" id="UP000031258">
    <property type="component" value="Unassembled WGS sequence"/>
</dbReference>
<dbReference type="EMBL" id="JSWE01000086">
    <property type="protein sequence ID" value="KIE05704.1"/>
    <property type="molecule type" value="Genomic_DNA"/>
</dbReference>
<dbReference type="Gene3D" id="3.40.630.30">
    <property type="match status" value="1"/>
</dbReference>
<organism evidence="2 3">
    <name type="scientific">Candidatus Jidaibacter acanthamoebae</name>
    <dbReference type="NCBI Taxonomy" id="86105"/>
    <lineage>
        <taxon>Bacteria</taxon>
        <taxon>Pseudomonadati</taxon>
        <taxon>Pseudomonadota</taxon>
        <taxon>Alphaproteobacteria</taxon>
        <taxon>Rickettsiales</taxon>
        <taxon>Candidatus Midichloriaceae</taxon>
        <taxon>Candidatus Jidaibacter</taxon>
    </lineage>
</organism>
<name>A0A0C1QJK7_9RICK</name>
<dbReference type="GO" id="GO:0016747">
    <property type="term" value="F:acyltransferase activity, transferring groups other than amino-acyl groups"/>
    <property type="evidence" value="ECO:0007669"/>
    <property type="project" value="InterPro"/>
</dbReference>
<keyword evidence="3" id="KW-1185">Reference proteome</keyword>
<proteinExistence type="predicted"/>
<reference evidence="2 3" key="1">
    <citation type="submission" date="2014-11" db="EMBL/GenBank/DDBJ databases">
        <title>A Rickettsiales Symbiont of Amoebae With Ancient Features.</title>
        <authorList>
            <person name="Schulz F."/>
            <person name="Martijn J."/>
            <person name="Wascher F."/>
            <person name="Kostanjsek R."/>
            <person name="Ettema T.J."/>
            <person name="Horn M."/>
        </authorList>
    </citation>
    <scope>NUCLEOTIDE SEQUENCE [LARGE SCALE GENOMIC DNA]</scope>
    <source>
        <strain evidence="2 3">UWC36</strain>
    </source>
</reference>
<feature type="domain" description="N-acetyltransferase" evidence="1">
    <location>
        <begin position="7"/>
        <end position="145"/>
    </location>
</feature>
<sequence>MNNISLIDLKPQIDCLPYPIPNILLSLLNCPITLQTYKDMIFDYKINSSSELLGIKSDNELIGAIGLEVLHNTGTIKHFKILPQYQRQGIGSKIIKTLPIKYNLNFLQAEADINTVNFYIKLGFIVEEINNNPCSTSNYICILRI</sequence>
<dbReference type="InterPro" id="IPR000182">
    <property type="entry name" value="GNAT_dom"/>
</dbReference>
<dbReference type="PROSITE" id="PS51186">
    <property type="entry name" value="GNAT"/>
    <property type="match status" value="1"/>
</dbReference>
<comment type="caution">
    <text evidence="2">The sequence shown here is derived from an EMBL/GenBank/DDBJ whole genome shotgun (WGS) entry which is preliminary data.</text>
</comment>
<dbReference type="SUPFAM" id="SSF55729">
    <property type="entry name" value="Acyl-CoA N-acyltransferases (Nat)"/>
    <property type="match status" value="1"/>
</dbReference>
<protein>
    <recommendedName>
        <fullName evidence="1">N-acetyltransferase domain-containing protein</fullName>
    </recommendedName>
</protein>
<dbReference type="RefSeq" id="WP_039455579.1">
    <property type="nucleotide sequence ID" value="NZ_JSWE01000086.1"/>
</dbReference>
<dbReference type="InterPro" id="IPR016181">
    <property type="entry name" value="Acyl_CoA_acyltransferase"/>
</dbReference>
<evidence type="ECO:0000259" key="1">
    <source>
        <dbReference type="PROSITE" id="PS51186"/>
    </source>
</evidence>